<evidence type="ECO:0000256" key="6">
    <source>
        <dbReference type="ARBA" id="ARBA00023136"/>
    </source>
</evidence>
<reference evidence="10" key="2">
    <citation type="submission" date="2017-05" db="EMBL/GenBank/DDBJ databases">
        <authorList>
            <consortium name="The Broad Institute Genomics Platform"/>
            <consortium name="The Broad Institute Genomic Center for Infectious Diseases"/>
            <person name="Earl A."/>
            <person name="Manson A."/>
            <person name="Schwartman J."/>
            <person name="Gilmore M."/>
            <person name="Abouelleil A."/>
            <person name="Cao P."/>
            <person name="Chapman S."/>
            <person name="Cusick C."/>
            <person name="Shea T."/>
            <person name="Young S."/>
            <person name="Neafsey D."/>
            <person name="Nusbaum C."/>
            <person name="Birren B."/>
        </authorList>
    </citation>
    <scope>NUCLEOTIDE SEQUENCE</scope>
    <source>
        <strain evidence="10">9E7_DIV0242</strain>
    </source>
</reference>
<feature type="transmembrane region" description="Helical" evidence="7">
    <location>
        <begin position="249"/>
        <end position="269"/>
    </location>
</feature>
<feature type="transmembrane region" description="Helical" evidence="7">
    <location>
        <begin position="368"/>
        <end position="388"/>
    </location>
</feature>
<gene>
    <name evidence="10" type="ORF">A5888_000353</name>
    <name evidence="9" type="ORF">A5888_000392</name>
</gene>
<dbReference type="InterPro" id="IPR036259">
    <property type="entry name" value="MFS_trans_sf"/>
</dbReference>
<dbReference type="InterPro" id="IPR020846">
    <property type="entry name" value="MFS_dom"/>
</dbReference>
<dbReference type="GO" id="GO:0022857">
    <property type="term" value="F:transmembrane transporter activity"/>
    <property type="evidence" value="ECO:0007669"/>
    <property type="project" value="InterPro"/>
</dbReference>
<keyword evidence="4 7" id="KW-0812">Transmembrane</keyword>
<feature type="transmembrane region" description="Helical" evidence="7">
    <location>
        <begin position="77"/>
        <end position="94"/>
    </location>
</feature>
<dbReference type="GO" id="GO:0005886">
    <property type="term" value="C:plasma membrane"/>
    <property type="evidence" value="ECO:0007669"/>
    <property type="project" value="UniProtKB-SubCell"/>
</dbReference>
<dbReference type="InterPro" id="IPR011701">
    <property type="entry name" value="MFS"/>
</dbReference>
<protein>
    <recommendedName>
        <fullName evidence="8">Major facilitator superfamily (MFS) profile domain-containing protein</fullName>
    </recommendedName>
</protein>
<dbReference type="Gene3D" id="1.20.1250.20">
    <property type="entry name" value="MFS general substrate transporter like domains"/>
    <property type="match status" value="1"/>
</dbReference>
<dbReference type="EMBL" id="CP147247">
    <property type="protein sequence ID" value="WYJ88634.1"/>
    <property type="molecule type" value="Genomic_DNA"/>
</dbReference>
<dbReference type="Pfam" id="PF07690">
    <property type="entry name" value="MFS_1"/>
    <property type="match status" value="1"/>
</dbReference>
<feature type="transmembrane region" description="Helical" evidence="7">
    <location>
        <begin position="166"/>
        <end position="187"/>
    </location>
</feature>
<comment type="subcellular location">
    <subcellularLocation>
        <location evidence="1">Cell membrane</location>
        <topology evidence="1">Multi-pass membrane protein</topology>
    </subcellularLocation>
</comment>
<evidence type="ECO:0000313" key="10">
    <source>
        <dbReference type="EMBL" id="WYJ88634.1"/>
    </source>
</evidence>
<organism evidence="9">
    <name type="scientific">Candidatus Enterococcus clewellii</name>
    <dbReference type="NCBI Taxonomy" id="1834193"/>
    <lineage>
        <taxon>Bacteria</taxon>
        <taxon>Bacillati</taxon>
        <taxon>Bacillota</taxon>
        <taxon>Bacilli</taxon>
        <taxon>Lactobacillales</taxon>
        <taxon>Enterococcaceae</taxon>
        <taxon>Enterococcus</taxon>
    </lineage>
</organism>
<evidence type="ECO:0000313" key="11">
    <source>
        <dbReference type="Proteomes" id="UP000195141"/>
    </source>
</evidence>
<dbReference type="PANTHER" id="PTHR23514">
    <property type="entry name" value="BYPASS OF STOP CODON PROTEIN 6"/>
    <property type="match status" value="1"/>
</dbReference>
<dbReference type="PANTHER" id="PTHR23514:SF3">
    <property type="entry name" value="BYPASS OF STOP CODON PROTEIN 6"/>
    <property type="match status" value="1"/>
</dbReference>
<reference evidence="9" key="1">
    <citation type="submission" date="2017-05" db="EMBL/GenBank/DDBJ databases">
        <title>The Genome Sequence of Enterococcus sp. 9E7_DIV0242.</title>
        <authorList>
            <consortium name="The Broad Institute Genomics Platform"/>
            <consortium name="The Broad Institute Genomic Center for Infectious Diseases"/>
            <person name="Earl A."/>
            <person name="Manson A."/>
            <person name="Schwartman J."/>
            <person name="Gilmore M."/>
            <person name="Abouelleil A."/>
            <person name="Cao P."/>
            <person name="Chapman S."/>
            <person name="Cusick C."/>
            <person name="Shea T."/>
            <person name="Young S."/>
            <person name="Neafsey D."/>
            <person name="Nusbaum C."/>
            <person name="Birren B."/>
        </authorList>
    </citation>
    <scope>NUCLEOTIDE SEQUENCE [LARGE SCALE GENOMIC DNA]</scope>
    <source>
        <strain evidence="9">9E7_DIV0242</strain>
    </source>
</reference>
<feature type="transmembrane region" description="Helical" evidence="7">
    <location>
        <begin position="215"/>
        <end position="237"/>
    </location>
</feature>
<dbReference type="EMBL" id="NGMM01000001">
    <property type="protein sequence ID" value="OTP18578.1"/>
    <property type="molecule type" value="Genomic_DNA"/>
</dbReference>
<accession>A0A242KCR5</accession>
<evidence type="ECO:0000256" key="4">
    <source>
        <dbReference type="ARBA" id="ARBA00022692"/>
    </source>
</evidence>
<evidence type="ECO:0000256" key="5">
    <source>
        <dbReference type="ARBA" id="ARBA00022989"/>
    </source>
</evidence>
<dbReference type="InterPro" id="IPR051788">
    <property type="entry name" value="MFS_Transporter"/>
</dbReference>
<evidence type="ECO:0000256" key="7">
    <source>
        <dbReference type="SAM" id="Phobius"/>
    </source>
</evidence>
<reference evidence="10" key="3">
    <citation type="submission" date="2024-03" db="EMBL/GenBank/DDBJ databases">
        <title>The Genome Sequence of Enterococcus sp. DIV0242b.</title>
        <authorList>
            <consortium name="The Broad Institute Genomics Platform"/>
            <consortium name="The Broad Institute Microbial Omics Core"/>
            <consortium name="The Broad Institute Genomic Center for Infectious Diseases"/>
            <person name="Earl A."/>
            <person name="Manson A."/>
            <person name="Gilmore M."/>
            <person name="Schwartman J."/>
            <person name="Shea T."/>
            <person name="Abouelleil A."/>
            <person name="Cao P."/>
            <person name="Chapman S."/>
            <person name="Cusick C."/>
            <person name="Young S."/>
            <person name="Neafsey D."/>
            <person name="Nusbaum C."/>
            <person name="Birren B."/>
        </authorList>
    </citation>
    <scope>NUCLEOTIDE SEQUENCE</scope>
    <source>
        <strain evidence="10">9E7_DIV0242</strain>
    </source>
</reference>
<keyword evidence="3" id="KW-0813">Transport</keyword>
<feature type="transmembrane region" description="Helical" evidence="7">
    <location>
        <begin position="306"/>
        <end position="324"/>
    </location>
</feature>
<evidence type="ECO:0000313" key="9">
    <source>
        <dbReference type="EMBL" id="OTP18578.1"/>
    </source>
</evidence>
<comment type="similarity">
    <text evidence="2">Belongs to the major facilitator superfamily.</text>
</comment>
<feature type="domain" description="Major facilitator superfamily (MFS) profile" evidence="8">
    <location>
        <begin position="13"/>
        <end position="396"/>
    </location>
</feature>
<evidence type="ECO:0000256" key="1">
    <source>
        <dbReference type="ARBA" id="ARBA00004651"/>
    </source>
</evidence>
<keyword evidence="5 7" id="KW-1133">Transmembrane helix</keyword>
<dbReference type="AlphaFoldDB" id="A0A242KCR5"/>
<dbReference type="PROSITE" id="PS50850">
    <property type="entry name" value="MFS"/>
    <property type="match status" value="1"/>
</dbReference>
<feature type="transmembrane region" description="Helical" evidence="7">
    <location>
        <begin position="345"/>
        <end position="362"/>
    </location>
</feature>
<feature type="transmembrane region" description="Helical" evidence="7">
    <location>
        <begin position="100"/>
        <end position="127"/>
    </location>
</feature>
<keyword evidence="11" id="KW-1185">Reference proteome</keyword>
<name>A0A242KCR5_9ENTE</name>
<evidence type="ECO:0000256" key="2">
    <source>
        <dbReference type="ARBA" id="ARBA00008335"/>
    </source>
</evidence>
<feature type="transmembrane region" description="Helical" evidence="7">
    <location>
        <begin position="139"/>
        <end position="160"/>
    </location>
</feature>
<evidence type="ECO:0000256" key="3">
    <source>
        <dbReference type="ARBA" id="ARBA00022448"/>
    </source>
</evidence>
<sequence length="404" mass="43935">MDGSMSKKKITLFLLVIYLTFISLGLPDSVLGTAWPVMYDEFHVSSGAAGLIAMVVAICTVISSLKTVALVQRFGTARLVIFSVLLTAVGLLGFGVTQQYLFFVLFAIPLGLGAGAIDTALNDYVALHFKAHHMNWLHGFWGIGATLGPMIMGTVLLRQWSWRSGYFLLGGLQLIVVIVLLFSLPLWRMPSKTAKAKQSNEAAGMSIRETLRIPGVWYSVLSFIFYVGIEASMGLWGSSYLILVKGTTVGHAGFIVSAFYASLTIGRMVSGFLTFRFSNRFILYMSEVLLLVGVFLIFLFEGSLGIIGFALTGLGSAAIFPTMLHETPTRFGVTHSGQVMGVQIGLAYIGTAGLPFLLGLLGETFSMAIFPPMLMTFGVILLVATIRIEKITENKEKRGKNDNY</sequence>
<dbReference type="SUPFAM" id="SSF103473">
    <property type="entry name" value="MFS general substrate transporter"/>
    <property type="match status" value="1"/>
</dbReference>
<proteinExistence type="inferred from homology"/>
<keyword evidence="6 7" id="KW-0472">Membrane</keyword>
<dbReference type="Proteomes" id="UP000195141">
    <property type="component" value="Chromosome"/>
</dbReference>
<feature type="transmembrane region" description="Helical" evidence="7">
    <location>
        <begin position="281"/>
        <end position="300"/>
    </location>
</feature>
<evidence type="ECO:0000259" key="8">
    <source>
        <dbReference type="PROSITE" id="PS50850"/>
    </source>
</evidence>
<feature type="transmembrane region" description="Helical" evidence="7">
    <location>
        <begin position="42"/>
        <end position="65"/>
    </location>
</feature>